<organism evidence="1 2">
    <name type="scientific">Metarhizobium album</name>
    <dbReference type="NCBI Taxonomy" id="2182425"/>
    <lineage>
        <taxon>Bacteria</taxon>
        <taxon>Pseudomonadati</taxon>
        <taxon>Pseudomonadota</taxon>
        <taxon>Alphaproteobacteria</taxon>
        <taxon>Hyphomicrobiales</taxon>
        <taxon>Rhizobiaceae</taxon>
        <taxon>Metarhizobium</taxon>
    </lineage>
</organism>
<dbReference type="RefSeq" id="WP_109460757.1">
    <property type="nucleotide sequence ID" value="NZ_QFBC01000013.1"/>
</dbReference>
<gene>
    <name evidence="1" type="ORF">DEM27_23940</name>
</gene>
<comment type="caution">
    <text evidence="1">The sequence shown here is derived from an EMBL/GenBank/DDBJ whole genome shotgun (WGS) entry which is preliminary data.</text>
</comment>
<dbReference type="Proteomes" id="UP000245252">
    <property type="component" value="Unassembled WGS sequence"/>
</dbReference>
<keyword evidence="2" id="KW-1185">Reference proteome</keyword>
<reference evidence="1 2" key="1">
    <citation type="submission" date="2018-05" db="EMBL/GenBank/DDBJ databases">
        <title>The draft genome of strain NS-104.</title>
        <authorList>
            <person name="Hang P."/>
            <person name="Jiang J."/>
        </authorList>
    </citation>
    <scope>NUCLEOTIDE SEQUENCE [LARGE SCALE GENOMIC DNA]</scope>
    <source>
        <strain evidence="1 2">NS-104</strain>
    </source>
</reference>
<name>A0A2U2DL17_9HYPH</name>
<proteinExistence type="predicted"/>
<evidence type="ECO:0000313" key="1">
    <source>
        <dbReference type="EMBL" id="PWE53961.1"/>
    </source>
</evidence>
<protein>
    <submittedName>
        <fullName evidence="1">Uncharacterized protein</fullName>
    </submittedName>
</protein>
<sequence length="91" mass="10015">MDTITSRPSLESTPSLETPLVDEALDAAREQVQPPMDADILALKAEVSRLQESVALITEQSRDLMLRPIRDRPLTALLGVAAFAYILGRVR</sequence>
<accession>A0A2U2DL17</accession>
<dbReference type="AlphaFoldDB" id="A0A2U2DL17"/>
<dbReference type="EMBL" id="QFBC01000013">
    <property type="protein sequence ID" value="PWE53961.1"/>
    <property type="molecule type" value="Genomic_DNA"/>
</dbReference>
<evidence type="ECO:0000313" key="2">
    <source>
        <dbReference type="Proteomes" id="UP000245252"/>
    </source>
</evidence>